<organism evidence="2 3">
    <name type="scientific">Moniliophthora roreri</name>
    <name type="common">Frosty pod rot fungus</name>
    <name type="synonym">Monilia roreri</name>
    <dbReference type="NCBI Taxonomy" id="221103"/>
    <lineage>
        <taxon>Eukaryota</taxon>
        <taxon>Fungi</taxon>
        <taxon>Dikarya</taxon>
        <taxon>Basidiomycota</taxon>
        <taxon>Agaricomycotina</taxon>
        <taxon>Agaricomycetes</taxon>
        <taxon>Agaricomycetidae</taxon>
        <taxon>Agaricales</taxon>
        <taxon>Marasmiineae</taxon>
        <taxon>Marasmiaceae</taxon>
        <taxon>Moniliophthora</taxon>
    </lineage>
</organism>
<accession>A0A0W0GAI9</accession>
<dbReference type="Proteomes" id="UP000054988">
    <property type="component" value="Unassembled WGS sequence"/>
</dbReference>
<sequence length="126" mass="14524">MSVIIGMLQSVIRRELDTILEDGLRQVQDVWATRFVGFAGFTILLWDHIDTFTMEVNYIWLADKGPRWYLSLTHLALCPSLHRSRPHRVAQNRYLTPLGFIVNLNAYISPHISAETFVHAFRSVGL</sequence>
<gene>
    <name evidence="2" type="ORF">WG66_1904</name>
</gene>
<evidence type="ECO:0000313" key="3">
    <source>
        <dbReference type="Proteomes" id="UP000054988"/>
    </source>
</evidence>
<reference evidence="2 3" key="1">
    <citation type="submission" date="2015-12" db="EMBL/GenBank/DDBJ databases">
        <title>Draft genome sequence of Moniliophthora roreri, the causal agent of frosty pod rot of cacao.</title>
        <authorList>
            <person name="Aime M.C."/>
            <person name="Diaz-Valderrama J.R."/>
            <person name="Kijpornyongpan T."/>
            <person name="Phillips-Mora W."/>
        </authorList>
    </citation>
    <scope>NUCLEOTIDE SEQUENCE [LARGE SCALE GENOMIC DNA]</scope>
    <source>
        <strain evidence="2 3">MCA 2952</strain>
    </source>
</reference>
<dbReference type="AlphaFoldDB" id="A0A0W0GAI9"/>
<protein>
    <recommendedName>
        <fullName evidence="1">DUF6533 domain-containing protein</fullName>
    </recommendedName>
</protein>
<evidence type="ECO:0000259" key="1">
    <source>
        <dbReference type="Pfam" id="PF20151"/>
    </source>
</evidence>
<comment type="caution">
    <text evidence="2">The sequence shown here is derived from an EMBL/GenBank/DDBJ whole genome shotgun (WGS) entry which is preliminary data.</text>
</comment>
<name>A0A0W0GAI9_MONRR</name>
<evidence type="ECO:0000313" key="2">
    <source>
        <dbReference type="EMBL" id="KTB45557.1"/>
    </source>
</evidence>
<feature type="domain" description="DUF6533" evidence="1">
    <location>
        <begin position="36"/>
        <end position="68"/>
    </location>
</feature>
<dbReference type="Pfam" id="PF20151">
    <property type="entry name" value="DUF6533"/>
    <property type="match status" value="1"/>
</dbReference>
<dbReference type="EMBL" id="LATX01000668">
    <property type="protein sequence ID" value="KTB45557.1"/>
    <property type="molecule type" value="Genomic_DNA"/>
</dbReference>
<dbReference type="InterPro" id="IPR045340">
    <property type="entry name" value="DUF6533"/>
</dbReference>
<proteinExistence type="predicted"/>